<dbReference type="PROSITE" id="PS51257">
    <property type="entry name" value="PROKAR_LIPOPROTEIN"/>
    <property type="match status" value="1"/>
</dbReference>
<name>A0A381UPR0_9ZZZZ</name>
<organism evidence="1">
    <name type="scientific">marine metagenome</name>
    <dbReference type="NCBI Taxonomy" id="408172"/>
    <lineage>
        <taxon>unclassified sequences</taxon>
        <taxon>metagenomes</taxon>
        <taxon>ecological metagenomes</taxon>
    </lineage>
</organism>
<proteinExistence type="predicted"/>
<sequence>MMIRNLILVFFILASCAPNPPRWVQSLETLPKIEGFIVAGVYSMKDNIYAQHCDNAGNKLWMKYSEESKTWKSGKYETGGCVE</sequence>
<evidence type="ECO:0000313" key="1">
    <source>
        <dbReference type="EMBL" id="SVA30145.1"/>
    </source>
</evidence>
<reference evidence="1" key="1">
    <citation type="submission" date="2018-05" db="EMBL/GenBank/DDBJ databases">
        <authorList>
            <person name="Lanie J.A."/>
            <person name="Ng W.-L."/>
            <person name="Kazmierczak K.M."/>
            <person name="Andrzejewski T.M."/>
            <person name="Davidsen T.M."/>
            <person name="Wayne K.J."/>
            <person name="Tettelin H."/>
            <person name="Glass J.I."/>
            <person name="Rusch D."/>
            <person name="Podicherti R."/>
            <person name="Tsui H.-C.T."/>
            <person name="Winkler M.E."/>
        </authorList>
    </citation>
    <scope>NUCLEOTIDE SEQUENCE</scope>
</reference>
<protein>
    <submittedName>
        <fullName evidence="1">Uncharacterized protein</fullName>
    </submittedName>
</protein>
<dbReference type="EMBL" id="UINC01006875">
    <property type="protein sequence ID" value="SVA30145.1"/>
    <property type="molecule type" value="Genomic_DNA"/>
</dbReference>
<accession>A0A381UPR0</accession>
<dbReference type="AlphaFoldDB" id="A0A381UPR0"/>
<gene>
    <name evidence="1" type="ORF">METZ01_LOCUS82999</name>
</gene>